<dbReference type="EMBL" id="JZKH01000038">
    <property type="protein sequence ID" value="KJS60701.1"/>
    <property type="molecule type" value="Genomic_DNA"/>
</dbReference>
<accession>A0A0F2TDW7</accession>
<dbReference type="Proteomes" id="UP000033699">
    <property type="component" value="Unassembled WGS sequence"/>
</dbReference>
<organism evidence="1 2">
    <name type="scientific">Streptomyces rubellomurinus (strain ATCC 31215)</name>
    <dbReference type="NCBI Taxonomy" id="359131"/>
    <lineage>
        <taxon>Bacteria</taxon>
        <taxon>Bacillati</taxon>
        <taxon>Actinomycetota</taxon>
        <taxon>Actinomycetes</taxon>
        <taxon>Kitasatosporales</taxon>
        <taxon>Streptomycetaceae</taxon>
        <taxon>Streptomyces</taxon>
    </lineage>
</organism>
<dbReference type="AlphaFoldDB" id="A0A0F2TDW7"/>
<dbReference type="OrthoDB" id="4243743at2"/>
<evidence type="ECO:0000313" key="2">
    <source>
        <dbReference type="Proteomes" id="UP000033699"/>
    </source>
</evidence>
<gene>
    <name evidence="1" type="ORF">VM95_19230</name>
</gene>
<dbReference type="RefSeq" id="WP_045698457.1">
    <property type="nucleotide sequence ID" value="NZ_JZKH01000038.1"/>
</dbReference>
<proteinExistence type="predicted"/>
<reference evidence="1 2" key="1">
    <citation type="submission" date="2015-02" db="EMBL/GenBank/DDBJ databases">
        <authorList>
            <person name="Ju K.-S."/>
            <person name="Doroghazi J.R."/>
            <person name="Metcalf W."/>
        </authorList>
    </citation>
    <scope>NUCLEOTIDE SEQUENCE [LARGE SCALE GENOMIC DNA]</scope>
    <source>
        <strain evidence="1 2">ATCC 31215</strain>
    </source>
</reference>
<comment type="caution">
    <text evidence="1">The sequence shown here is derived from an EMBL/GenBank/DDBJ whole genome shotgun (WGS) entry which is preliminary data.</text>
</comment>
<keyword evidence="2" id="KW-1185">Reference proteome</keyword>
<evidence type="ECO:0000313" key="1">
    <source>
        <dbReference type="EMBL" id="KJS60701.1"/>
    </source>
</evidence>
<protein>
    <submittedName>
        <fullName evidence="1">Uncharacterized protein</fullName>
    </submittedName>
</protein>
<dbReference type="PATRIC" id="fig|359131.3.peg.4499"/>
<sequence length="137" mass="15623">MTVYQHAEVSAQMVKDALDEAGTRGLTFDELLDETGLTRCQVRYGMAYLRESLAGLKDSSAVFTYDPRDNVYRTEYIPEVADYYEILRLQGDATRTLRMLAGTVIPHSRLARTKQVRLLRRHLEVVVEDTKDILAPV</sequence>
<name>A0A0F2TDW7_STRR3</name>